<keyword evidence="1" id="KW-0812">Transmembrane</keyword>
<proteinExistence type="predicted"/>
<dbReference type="EMBL" id="DTAU01000035">
    <property type="protein sequence ID" value="HFQ78378.1"/>
    <property type="molecule type" value="Genomic_DNA"/>
</dbReference>
<dbReference type="EMBL" id="DTDH01000115">
    <property type="protein sequence ID" value="HGT98546.1"/>
    <property type="molecule type" value="Genomic_DNA"/>
</dbReference>
<feature type="transmembrane region" description="Helical" evidence="1">
    <location>
        <begin position="64"/>
        <end position="81"/>
    </location>
</feature>
<organism evidence="3">
    <name type="scientific">Ignisphaera aggregans</name>
    <dbReference type="NCBI Taxonomy" id="334771"/>
    <lineage>
        <taxon>Archaea</taxon>
        <taxon>Thermoproteota</taxon>
        <taxon>Thermoprotei</taxon>
        <taxon>Desulfurococcales</taxon>
        <taxon>Desulfurococcaceae</taxon>
        <taxon>Ignisphaera</taxon>
    </lineage>
</organism>
<accession>A0A7J3MYJ9</accession>
<protein>
    <recommendedName>
        <fullName evidence="4">DUF308 domain-containing protein</fullName>
    </recommendedName>
</protein>
<evidence type="ECO:0008006" key="4">
    <source>
        <dbReference type="Google" id="ProtNLM"/>
    </source>
</evidence>
<keyword evidence="1" id="KW-0472">Membrane</keyword>
<feature type="transmembrane region" description="Helical" evidence="1">
    <location>
        <begin position="87"/>
        <end position="106"/>
    </location>
</feature>
<evidence type="ECO:0000313" key="2">
    <source>
        <dbReference type="EMBL" id="HFQ78378.1"/>
    </source>
</evidence>
<feature type="transmembrane region" description="Helical" evidence="1">
    <location>
        <begin position="7"/>
        <end position="28"/>
    </location>
</feature>
<evidence type="ECO:0000256" key="1">
    <source>
        <dbReference type="SAM" id="Phobius"/>
    </source>
</evidence>
<evidence type="ECO:0000313" key="3">
    <source>
        <dbReference type="EMBL" id="HGT98546.1"/>
    </source>
</evidence>
<dbReference type="AlphaFoldDB" id="A0A7J3MYJ9"/>
<gene>
    <name evidence="2" type="ORF">ENT99_01565</name>
    <name evidence="3" type="ORF">ENU64_03865</name>
</gene>
<reference evidence="3" key="1">
    <citation type="journal article" date="2020" name="mSystems">
        <title>Genome- and Community-Level Interaction Insights into Carbon Utilization and Element Cycling Functions of Hydrothermarchaeota in Hydrothermal Sediment.</title>
        <authorList>
            <person name="Zhou Z."/>
            <person name="Liu Y."/>
            <person name="Xu W."/>
            <person name="Pan J."/>
            <person name="Luo Z.H."/>
            <person name="Li M."/>
        </authorList>
    </citation>
    <scope>NUCLEOTIDE SEQUENCE [LARGE SCALE GENOMIC DNA]</scope>
    <source>
        <strain evidence="2">SpSt-629</strain>
        <strain evidence="3">SpSt-688</strain>
    </source>
</reference>
<sequence>MSIIVSRFSIIFSSILLILLGVDIIAIYYGFISLPLLIALNFIALGLLIIFRGSREQVAEERKFYFLWGFIMFVISISISLGSLMGLVIGVATFFIGLGIAILYIVSGSSLQILQP</sequence>
<feature type="transmembrane region" description="Helical" evidence="1">
    <location>
        <begin position="34"/>
        <end position="52"/>
    </location>
</feature>
<name>A0A7J3MYJ9_9CREN</name>
<keyword evidence="1" id="KW-1133">Transmembrane helix</keyword>
<comment type="caution">
    <text evidence="3">The sequence shown here is derived from an EMBL/GenBank/DDBJ whole genome shotgun (WGS) entry which is preliminary data.</text>
</comment>